<sequence>MGGTHAHYEWTSAGFDVLSLDALVEEFHTVVESATTTRFGVRTKASTEAWAFEIARRRIVGWS</sequence>
<accession>A0A1H9QJH1</accession>
<dbReference type="RefSeq" id="WP_092776787.1">
    <property type="nucleotide sequence ID" value="NZ_FOGI01000004.1"/>
</dbReference>
<keyword evidence="2" id="KW-1185">Reference proteome</keyword>
<protein>
    <submittedName>
        <fullName evidence="1">Uncharacterized protein</fullName>
    </submittedName>
</protein>
<gene>
    <name evidence="1" type="ORF">SAMN04487818_104308</name>
</gene>
<dbReference type="Proteomes" id="UP000199051">
    <property type="component" value="Unassembled WGS sequence"/>
</dbReference>
<dbReference type="AlphaFoldDB" id="A0A1H9QJH1"/>
<evidence type="ECO:0000313" key="1">
    <source>
        <dbReference type="EMBL" id="SER60604.1"/>
    </source>
</evidence>
<reference evidence="2" key="1">
    <citation type="submission" date="2016-10" db="EMBL/GenBank/DDBJ databases">
        <authorList>
            <person name="Varghese N."/>
            <person name="Submissions S."/>
        </authorList>
    </citation>
    <scope>NUCLEOTIDE SEQUENCE [LARGE SCALE GENOMIC DNA]</scope>
    <source>
        <strain evidence="2">DSM 44260</strain>
    </source>
</reference>
<dbReference type="EMBL" id="FOGI01000004">
    <property type="protein sequence ID" value="SER60604.1"/>
    <property type="molecule type" value="Genomic_DNA"/>
</dbReference>
<name>A0A1H9QJH1_9PSEU</name>
<organism evidence="1 2">
    <name type="scientific">Actinokineospora terrae</name>
    <dbReference type="NCBI Taxonomy" id="155974"/>
    <lineage>
        <taxon>Bacteria</taxon>
        <taxon>Bacillati</taxon>
        <taxon>Actinomycetota</taxon>
        <taxon>Actinomycetes</taxon>
        <taxon>Pseudonocardiales</taxon>
        <taxon>Pseudonocardiaceae</taxon>
        <taxon>Actinokineospora</taxon>
    </lineage>
</organism>
<proteinExistence type="predicted"/>
<evidence type="ECO:0000313" key="2">
    <source>
        <dbReference type="Proteomes" id="UP000199051"/>
    </source>
</evidence>
<dbReference type="STRING" id="155974.SAMN04487818_104308"/>